<dbReference type="InterPro" id="IPR012340">
    <property type="entry name" value="NA-bd_OB-fold"/>
</dbReference>
<dbReference type="AlphaFoldDB" id="A0A554JDC2"/>
<evidence type="ECO:0000313" key="6">
    <source>
        <dbReference type="Proteomes" id="UP000316253"/>
    </source>
</evidence>
<comment type="caution">
    <text evidence="5">The sequence shown here is derived from an EMBL/GenBank/DDBJ whole genome shotgun (WGS) entry which is preliminary data.</text>
</comment>
<organism evidence="5 6">
    <name type="scientific">Candidatus Berkelbacteria bacterium Gr01-1014_85</name>
    <dbReference type="NCBI Taxonomy" id="2017150"/>
    <lineage>
        <taxon>Bacteria</taxon>
        <taxon>Candidatus Berkelbacteria</taxon>
    </lineage>
</organism>
<proteinExistence type="inferred from homology"/>
<dbReference type="GO" id="GO:0006260">
    <property type="term" value="P:DNA replication"/>
    <property type="evidence" value="ECO:0007669"/>
    <property type="project" value="InterPro"/>
</dbReference>
<feature type="region of interest" description="Disordered" evidence="4">
    <location>
        <begin position="130"/>
        <end position="175"/>
    </location>
</feature>
<comment type="caution">
    <text evidence="2">Lacks conserved residue(s) required for the propagation of feature annotation.</text>
</comment>
<evidence type="ECO:0000256" key="3">
    <source>
        <dbReference type="PIRNR" id="PIRNR002070"/>
    </source>
</evidence>
<dbReference type="Proteomes" id="UP000316253">
    <property type="component" value="Unassembled WGS sequence"/>
</dbReference>
<accession>A0A554JDC2</accession>
<evidence type="ECO:0000256" key="4">
    <source>
        <dbReference type="SAM" id="MobiDB-lite"/>
    </source>
</evidence>
<comment type="subunit">
    <text evidence="2">Homotetramer.</text>
</comment>
<dbReference type="InterPro" id="IPR011344">
    <property type="entry name" value="ssDNA-bd"/>
</dbReference>
<dbReference type="InterPro" id="IPR000424">
    <property type="entry name" value="Primosome_PriB/ssb"/>
</dbReference>
<name>A0A554JDC2_9BACT</name>
<dbReference type="NCBIfam" id="TIGR00621">
    <property type="entry name" value="ssb"/>
    <property type="match status" value="1"/>
</dbReference>
<dbReference type="GO" id="GO:0009295">
    <property type="term" value="C:nucleoid"/>
    <property type="evidence" value="ECO:0007669"/>
    <property type="project" value="TreeGrafter"/>
</dbReference>
<keyword evidence="1 2" id="KW-0238">DNA-binding</keyword>
<evidence type="ECO:0000256" key="1">
    <source>
        <dbReference type="ARBA" id="ARBA00023125"/>
    </source>
</evidence>
<feature type="compositionally biased region" description="Polar residues" evidence="4">
    <location>
        <begin position="132"/>
        <end position="148"/>
    </location>
</feature>
<dbReference type="Pfam" id="PF00436">
    <property type="entry name" value="SSB"/>
    <property type="match status" value="1"/>
</dbReference>
<dbReference type="PIRSF" id="PIRSF002070">
    <property type="entry name" value="SSB"/>
    <property type="match status" value="1"/>
</dbReference>
<protein>
    <recommendedName>
        <fullName evidence="2 3">Single-stranded DNA-binding protein</fullName>
        <shortName evidence="2">SSB</shortName>
    </recommendedName>
</protein>
<dbReference type="EMBL" id="VMFD01000008">
    <property type="protein sequence ID" value="TSC66386.1"/>
    <property type="molecule type" value="Genomic_DNA"/>
</dbReference>
<gene>
    <name evidence="5" type="ORF">CEO22_118</name>
</gene>
<dbReference type="Gene3D" id="2.40.50.140">
    <property type="entry name" value="Nucleic acid-binding proteins"/>
    <property type="match status" value="1"/>
</dbReference>
<reference evidence="5 6" key="1">
    <citation type="submission" date="2017-08" db="EMBL/GenBank/DDBJ databases">
        <title>Mechanisms for carbon and nitrogen cycling indicate functional differentiation within the Candidate Phyla Radiation.</title>
        <authorList>
            <person name="Danczak R.E."/>
            <person name="Johnston M.D."/>
            <person name="Kenah C."/>
            <person name="Slattery M."/>
            <person name="Wrighton K.C."/>
            <person name="Wilkins M.J."/>
        </authorList>
    </citation>
    <scope>NUCLEOTIDE SEQUENCE [LARGE SCALE GENOMIC DNA]</scope>
    <source>
        <strain evidence="5">Gr01-1014_85</strain>
    </source>
</reference>
<dbReference type="GO" id="GO:0003697">
    <property type="term" value="F:single-stranded DNA binding"/>
    <property type="evidence" value="ECO:0007669"/>
    <property type="project" value="UniProtKB-UniRule"/>
</dbReference>
<dbReference type="SUPFAM" id="SSF50249">
    <property type="entry name" value="Nucleic acid-binding proteins"/>
    <property type="match status" value="1"/>
</dbReference>
<dbReference type="HAMAP" id="MF_00984">
    <property type="entry name" value="SSB"/>
    <property type="match status" value="1"/>
</dbReference>
<dbReference type="PROSITE" id="PS50935">
    <property type="entry name" value="SSB"/>
    <property type="match status" value="1"/>
</dbReference>
<evidence type="ECO:0000313" key="5">
    <source>
        <dbReference type="EMBL" id="TSC66386.1"/>
    </source>
</evidence>
<dbReference type="CDD" id="cd04496">
    <property type="entry name" value="SSB_OBF"/>
    <property type="match status" value="1"/>
</dbReference>
<dbReference type="PANTHER" id="PTHR10302:SF0">
    <property type="entry name" value="SINGLE-STRANDED DNA-BINDING PROTEIN, MITOCHONDRIAL"/>
    <property type="match status" value="1"/>
</dbReference>
<dbReference type="PANTHER" id="PTHR10302">
    <property type="entry name" value="SINGLE-STRANDED DNA-BINDING PROTEIN"/>
    <property type="match status" value="1"/>
</dbReference>
<sequence>MYSLNRATLIGNLTRDPELRYTPSGQAVCSFSVATNRRYKNQTTGEFVDQTEYHDCVAWAKTGEFIAGNLKKGNKMYVEGRLQTRSWDAPDGAKMRRTEIVVDEFVPLTPRPGGANAGASFDSVEDLIGSQPEANDQIDQTVSANSSAPRGRGAKKADSTATPASEEINLDDIPF</sequence>
<evidence type="ECO:0000256" key="2">
    <source>
        <dbReference type="HAMAP-Rule" id="MF_00984"/>
    </source>
</evidence>